<keyword evidence="3" id="KW-1185">Reference proteome</keyword>
<reference evidence="2" key="1">
    <citation type="submission" date="2016-04" db="EMBL/GenBank/DDBJ databases">
        <authorList>
            <person name="Evans L.H."/>
            <person name="Alamgir A."/>
            <person name="Owens N."/>
            <person name="Weber N.D."/>
            <person name="Virtaneva K."/>
            <person name="Barbian K."/>
            <person name="Babar A."/>
            <person name="Rosenke K."/>
        </authorList>
    </citation>
    <scope>NUCLEOTIDE SEQUENCE [LARGE SCALE GENOMIC DNA]</scope>
    <source>
        <strain evidence="2">CBS 101.48</strain>
    </source>
</reference>
<feature type="region of interest" description="Disordered" evidence="1">
    <location>
        <begin position="75"/>
        <end position="95"/>
    </location>
</feature>
<sequence>MGGVPWNVNKLPFLVYPQGFHQVFRPIPQLQRAGQMAEQGPHDSPVIYYIPLVGYDLLEETPRWTQYRPYSQPTARTTTCIHPTPDPTTNTRRLL</sequence>
<dbReference type="Proteomes" id="UP000078561">
    <property type="component" value="Unassembled WGS sequence"/>
</dbReference>
<evidence type="ECO:0000313" key="2">
    <source>
        <dbReference type="EMBL" id="SAL96015.1"/>
    </source>
</evidence>
<evidence type="ECO:0000313" key="3">
    <source>
        <dbReference type="Proteomes" id="UP000078561"/>
    </source>
</evidence>
<name>A0A163IY03_ABSGL</name>
<proteinExistence type="predicted"/>
<dbReference type="AlphaFoldDB" id="A0A163IY03"/>
<dbReference type="InParanoid" id="A0A163IY03"/>
<gene>
    <name evidence="2" type="primary">ABSGL_01358.1 scaffold 1279</name>
</gene>
<dbReference type="EMBL" id="LT550497">
    <property type="protein sequence ID" value="SAL96015.1"/>
    <property type="molecule type" value="Genomic_DNA"/>
</dbReference>
<accession>A0A163IY03</accession>
<protein>
    <submittedName>
        <fullName evidence="2">Uncharacterized protein</fullName>
    </submittedName>
</protein>
<evidence type="ECO:0000256" key="1">
    <source>
        <dbReference type="SAM" id="MobiDB-lite"/>
    </source>
</evidence>
<organism evidence="2">
    <name type="scientific">Absidia glauca</name>
    <name type="common">Pin mould</name>
    <dbReference type="NCBI Taxonomy" id="4829"/>
    <lineage>
        <taxon>Eukaryota</taxon>
        <taxon>Fungi</taxon>
        <taxon>Fungi incertae sedis</taxon>
        <taxon>Mucoromycota</taxon>
        <taxon>Mucoromycotina</taxon>
        <taxon>Mucoromycetes</taxon>
        <taxon>Mucorales</taxon>
        <taxon>Cunninghamellaceae</taxon>
        <taxon>Absidia</taxon>
    </lineage>
</organism>